<dbReference type="Proteomes" id="UP000278143">
    <property type="component" value="Unassembled WGS sequence"/>
</dbReference>
<keyword evidence="4" id="KW-1185">Reference proteome</keyword>
<sequence>MATKHHLLCLIPFLALLLHGAVTGVMAAPVAPSSPSPSPPVRGIRVAEQPCEEGPPTSMPATSDAPPAVTLSSGIRQPGNPSSKQDQPVMQATLIDLLSSLDAGHNKKEDPATHNPHPMAATQPEQQMY</sequence>
<evidence type="ECO:0000313" key="4">
    <source>
        <dbReference type="Proteomes" id="UP000278143"/>
    </source>
</evidence>
<keyword evidence="2" id="KW-0732">Signal</keyword>
<reference evidence="4" key="1">
    <citation type="journal article" date="2018" name="Nat. Microbiol.">
        <title>Leveraging single-cell genomics to expand the fungal tree of life.</title>
        <authorList>
            <person name="Ahrendt S.R."/>
            <person name="Quandt C.A."/>
            <person name="Ciobanu D."/>
            <person name="Clum A."/>
            <person name="Salamov A."/>
            <person name="Andreopoulos B."/>
            <person name="Cheng J.F."/>
            <person name="Woyke T."/>
            <person name="Pelin A."/>
            <person name="Henrissat B."/>
            <person name="Reynolds N.K."/>
            <person name="Benny G.L."/>
            <person name="Smith M.E."/>
            <person name="James T.Y."/>
            <person name="Grigoriev I.V."/>
        </authorList>
    </citation>
    <scope>NUCLEOTIDE SEQUENCE [LARGE SCALE GENOMIC DNA]</scope>
    <source>
        <strain evidence="4">Benny S71-1</strain>
    </source>
</reference>
<evidence type="ECO:0000256" key="2">
    <source>
        <dbReference type="SAM" id="SignalP"/>
    </source>
</evidence>
<protein>
    <submittedName>
        <fullName evidence="3">Uncharacterized protein</fullName>
    </submittedName>
</protein>
<feature type="compositionally biased region" description="Polar residues" evidence="1">
    <location>
        <begin position="70"/>
        <end position="89"/>
    </location>
</feature>
<name>A0A4P9Z4X1_9FUNG</name>
<evidence type="ECO:0000256" key="1">
    <source>
        <dbReference type="SAM" id="MobiDB-lite"/>
    </source>
</evidence>
<dbReference type="EMBL" id="KZ989192">
    <property type="protein sequence ID" value="RKP27525.1"/>
    <property type="molecule type" value="Genomic_DNA"/>
</dbReference>
<feature type="chain" id="PRO_5020430399" evidence="2">
    <location>
        <begin position="28"/>
        <end position="129"/>
    </location>
</feature>
<proteinExistence type="predicted"/>
<gene>
    <name evidence="3" type="ORF">SYNPS1DRAFT_26821</name>
</gene>
<feature type="region of interest" description="Disordered" evidence="1">
    <location>
        <begin position="101"/>
        <end position="129"/>
    </location>
</feature>
<feature type="region of interest" description="Disordered" evidence="1">
    <location>
        <begin position="27"/>
        <end position="89"/>
    </location>
</feature>
<organism evidence="3 4">
    <name type="scientific">Syncephalis pseudoplumigaleata</name>
    <dbReference type="NCBI Taxonomy" id="1712513"/>
    <lineage>
        <taxon>Eukaryota</taxon>
        <taxon>Fungi</taxon>
        <taxon>Fungi incertae sedis</taxon>
        <taxon>Zoopagomycota</taxon>
        <taxon>Zoopagomycotina</taxon>
        <taxon>Zoopagomycetes</taxon>
        <taxon>Zoopagales</taxon>
        <taxon>Piptocephalidaceae</taxon>
        <taxon>Syncephalis</taxon>
    </lineage>
</organism>
<accession>A0A4P9Z4X1</accession>
<evidence type="ECO:0000313" key="3">
    <source>
        <dbReference type="EMBL" id="RKP27525.1"/>
    </source>
</evidence>
<feature type="signal peptide" evidence="2">
    <location>
        <begin position="1"/>
        <end position="27"/>
    </location>
</feature>
<dbReference type="AlphaFoldDB" id="A0A4P9Z4X1"/>